<feature type="transmembrane region" description="Helical" evidence="1">
    <location>
        <begin position="12"/>
        <end position="34"/>
    </location>
</feature>
<evidence type="ECO:0000313" key="5">
    <source>
        <dbReference type="Proteomes" id="UP001185028"/>
    </source>
</evidence>
<feature type="domain" description="ABC-type uncharacterised transport system" evidence="2">
    <location>
        <begin position="176"/>
        <end position="374"/>
    </location>
</feature>
<evidence type="ECO:0000259" key="3">
    <source>
        <dbReference type="Pfam" id="PF23357"/>
    </source>
</evidence>
<sequence length="469" mass="51659">MGKWISRTNATVISIAAIGIFIVLTLFLNSLGTFQVDLTQNRQNTLSDQTISTLKAINEPVEAMVFINPQDAQVYTREVTDLLQEYHKINNKLEVKQYDLLQNPELARQYGVAESTVVLKQGERTKAIQIYNMFTSPDQQDGQDASSEASSYQFTGEQKLTSGLLSLTSSKTYKAYLLNGHNEFDTATLSLLAQQLSEENINMSELSLAQEGAVPTDASVLMIVAPQTDLSDAETKVIREYMNKGGKLFLSLGFNEKAKTDWKNIDSLMSDYGITDTHAVAVEPKGQSLYDPLTIVPEYGNHEITDKLASSNLYTIMSLSIALKQEAKQGLTVTPLLTTTSNSYGETNLSGLLESKTEHDNNDLAGPFDLGFAVGSSDGKPKAVVLGGSTFMMDQSIQQQGNLDFAVNSINYLVGNDSQVTIRPKTQDQYQTATLTLPQARAILISTVIVFPLLFVAAGVFLWWRRRRV</sequence>
<keyword evidence="1" id="KW-0812">Transmembrane</keyword>
<name>A0ABU1IX76_9BACL</name>
<gene>
    <name evidence="4" type="ORF">JOC58_001750</name>
</gene>
<dbReference type="EMBL" id="JAVDQH010000005">
    <property type="protein sequence ID" value="MDR6243857.1"/>
    <property type="molecule type" value="Genomic_DNA"/>
</dbReference>
<evidence type="ECO:0000256" key="1">
    <source>
        <dbReference type="SAM" id="Phobius"/>
    </source>
</evidence>
<organism evidence="4 5">
    <name type="scientific">Paenibacillus hunanensis</name>
    <dbReference type="NCBI Taxonomy" id="539262"/>
    <lineage>
        <taxon>Bacteria</taxon>
        <taxon>Bacillati</taxon>
        <taxon>Bacillota</taxon>
        <taxon>Bacilli</taxon>
        <taxon>Bacillales</taxon>
        <taxon>Paenibacillaceae</taxon>
        <taxon>Paenibacillus</taxon>
    </lineage>
</organism>
<reference evidence="4 5" key="1">
    <citation type="submission" date="2023-07" db="EMBL/GenBank/DDBJ databases">
        <title>Genomic Encyclopedia of Type Strains, Phase IV (KMG-IV): sequencing the most valuable type-strain genomes for metagenomic binning, comparative biology and taxonomic classification.</title>
        <authorList>
            <person name="Goeker M."/>
        </authorList>
    </citation>
    <scope>NUCLEOTIDE SEQUENCE [LARGE SCALE GENOMIC DNA]</scope>
    <source>
        <strain evidence="4 5">DSM 22170</strain>
    </source>
</reference>
<comment type="caution">
    <text evidence="4">The sequence shown here is derived from an EMBL/GenBank/DDBJ whole genome shotgun (WGS) entry which is preliminary data.</text>
</comment>
<keyword evidence="5" id="KW-1185">Reference proteome</keyword>
<evidence type="ECO:0000313" key="4">
    <source>
        <dbReference type="EMBL" id="MDR6243857.1"/>
    </source>
</evidence>
<dbReference type="RefSeq" id="WP_188777042.1">
    <property type="nucleotide sequence ID" value="NZ_BMMB01000008.1"/>
</dbReference>
<dbReference type="InterPro" id="IPR055396">
    <property type="entry name" value="DUF7088"/>
</dbReference>
<feature type="transmembrane region" description="Helical" evidence="1">
    <location>
        <begin position="442"/>
        <end position="464"/>
    </location>
</feature>
<keyword evidence="1" id="KW-1133">Transmembrane helix</keyword>
<protein>
    <submittedName>
        <fullName evidence="4">ABC-type uncharacterized transport system involved in gliding motility auxiliary subunit</fullName>
    </submittedName>
</protein>
<keyword evidence="1" id="KW-0472">Membrane</keyword>
<dbReference type="Gene3D" id="3.40.30.10">
    <property type="entry name" value="Glutaredoxin"/>
    <property type="match status" value="1"/>
</dbReference>
<dbReference type="Pfam" id="PF23357">
    <property type="entry name" value="DUF7088"/>
    <property type="match status" value="1"/>
</dbReference>
<feature type="domain" description="DUF7088" evidence="3">
    <location>
        <begin position="41"/>
        <end position="131"/>
    </location>
</feature>
<accession>A0ABU1IX76</accession>
<proteinExistence type="predicted"/>
<dbReference type="InterPro" id="IPR019196">
    <property type="entry name" value="ABC_transp_unknown"/>
</dbReference>
<evidence type="ECO:0000259" key="2">
    <source>
        <dbReference type="Pfam" id="PF09822"/>
    </source>
</evidence>
<dbReference type="Pfam" id="PF09822">
    <property type="entry name" value="ABC_transp_aux"/>
    <property type="match status" value="1"/>
</dbReference>
<dbReference type="Proteomes" id="UP001185028">
    <property type="component" value="Unassembled WGS sequence"/>
</dbReference>